<evidence type="ECO:0000256" key="1">
    <source>
        <dbReference type="SAM" id="Phobius"/>
    </source>
</evidence>
<accession>A0ABW5CDR9</accession>
<keyword evidence="1" id="KW-1133">Transmembrane helix</keyword>
<dbReference type="RefSeq" id="WP_377317445.1">
    <property type="nucleotide sequence ID" value="NZ_JBHUIY010000028.1"/>
</dbReference>
<dbReference type="EMBL" id="JBHUIY010000028">
    <property type="protein sequence ID" value="MFD2234836.1"/>
    <property type="molecule type" value="Genomic_DNA"/>
</dbReference>
<keyword evidence="1" id="KW-0472">Membrane</keyword>
<sequence>MPANPSTVNDFGAAGVAGGVLAFAHLLEPLLQVVVLALTAVFLAQGVTLRRRALKSRITPEPEDDIQ</sequence>
<evidence type="ECO:0000313" key="2">
    <source>
        <dbReference type="EMBL" id="MFD2234836.1"/>
    </source>
</evidence>
<protein>
    <submittedName>
        <fullName evidence="2">Uncharacterized protein</fullName>
    </submittedName>
</protein>
<keyword evidence="1" id="KW-0812">Transmembrane</keyword>
<feature type="transmembrane region" description="Helical" evidence="1">
    <location>
        <begin position="30"/>
        <end position="49"/>
    </location>
</feature>
<keyword evidence="3" id="KW-1185">Reference proteome</keyword>
<organism evidence="2 3">
    <name type="scientific">Phaeospirillum tilakii</name>
    <dbReference type="NCBI Taxonomy" id="741673"/>
    <lineage>
        <taxon>Bacteria</taxon>
        <taxon>Pseudomonadati</taxon>
        <taxon>Pseudomonadota</taxon>
        <taxon>Alphaproteobacteria</taxon>
        <taxon>Rhodospirillales</taxon>
        <taxon>Rhodospirillaceae</taxon>
        <taxon>Phaeospirillum</taxon>
    </lineage>
</organism>
<gene>
    <name evidence="2" type="ORF">ACFSNB_13570</name>
</gene>
<reference evidence="3" key="1">
    <citation type="journal article" date="2019" name="Int. J. Syst. Evol. Microbiol.">
        <title>The Global Catalogue of Microorganisms (GCM) 10K type strain sequencing project: providing services to taxonomists for standard genome sequencing and annotation.</title>
        <authorList>
            <consortium name="The Broad Institute Genomics Platform"/>
            <consortium name="The Broad Institute Genome Sequencing Center for Infectious Disease"/>
            <person name="Wu L."/>
            <person name="Ma J."/>
        </authorList>
    </citation>
    <scope>NUCLEOTIDE SEQUENCE [LARGE SCALE GENOMIC DNA]</scope>
    <source>
        <strain evidence="3">KCTC 15012</strain>
    </source>
</reference>
<comment type="caution">
    <text evidence="2">The sequence shown here is derived from an EMBL/GenBank/DDBJ whole genome shotgun (WGS) entry which is preliminary data.</text>
</comment>
<dbReference type="Proteomes" id="UP001597296">
    <property type="component" value="Unassembled WGS sequence"/>
</dbReference>
<name>A0ABW5CDR9_9PROT</name>
<proteinExistence type="predicted"/>
<evidence type="ECO:0000313" key="3">
    <source>
        <dbReference type="Proteomes" id="UP001597296"/>
    </source>
</evidence>